<dbReference type="InParanoid" id="A0A165DMX9"/>
<dbReference type="EMBL" id="KV426205">
    <property type="protein sequence ID" value="KZV84944.1"/>
    <property type="molecule type" value="Genomic_DNA"/>
</dbReference>
<keyword evidence="3" id="KW-1185">Reference proteome</keyword>
<evidence type="ECO:0000313" key="2">
    <source>
        <dbReference type="EMBL" id="KZV84944.1"/>
    </source>
</evidence>
<feature type="domain" description="F-box" evidence="1">
    <location>
        <begin position="4"/>
        <end position="49"/>
    </location>
</feature>
<organism evidence="2 3">
    <name type="scientific">Exidia glandulosa HHB12029</name>
    <dbReference type="NCBI Taxonomy" id="1314781"/>
    <lineage>
        <taxon>Eukaryota</taxon>
        <taxon>Fungi</taxon>
        <taxon>Dikarya</taxon>
        <taxon>Basidiomycota</taxon>
        <taxon>Agaricomycotina</taxon>
        <taxon>Agaricomycetes</taxon>
        <taxon>Auriculariales</taxon>
        <taxon>Exidiaceae</taxon>
        <taxon>Exidia</taxon>
    </lineage>
</organism>
<dbReference type="InterPro" id="IPR001810">
    <property type="entry name" value="F-box_dom"/>
</dbReference>
<evidence type="ECO:0000313" key="3">
    <source>
        <dbReference type="Proteomes" id="UP000077266"/>
    </source>
</evidence>
<dbReference type="SMART" id="SM00256">
    <property type="entry name" value="FBOX"/>
    <property type="match status" value="1"/>
</dbReference>
<dbReference type="SUPFAM" id="SSF81383">
    <property type="entry name" value="F-box domain"/>
    <property type="match status" value="1"/>
</dbReference>
<dbReference type="AlphaFoldDB" id="A0A165DMX9"/>
<dbReference type="InterPro" id="IPR036047">
    <property type="entry name" value="F-box-like_dom_sf"/>
</dbReference>
<proteinExistence type="predicted"/>
<dbReference type="Gene3D" id="1.20.1280.50">
    <property type="match status" value="1"/>
</dbReference>
<name>A0A165DMX9_EXIGL</name>
<accession>A0A165DMX9</accession>
<gene>
    <name evidence="2" type="ORF">EXIGLDRAFT_726618</name>
</gene>
<dbReference type="Proteomes" id="UP000077266">
    <property type="component" value="Unassembled WGS sequence"/>
</dbReference>
<protein>
    <recommendedName>
        <fullName evidence="1">F-box domain-containing protein</fullName>
    </recommendedName>
</protein>
<dbReference type="PROSITE" id="PS50181">
    <property type="entry name" value="FBOX"/>
    <property type="match status" value="1"/>
</dbReference>
<dbReference type="Pfam" id="PF12937">
    <property type="entry name" value="F-box-like"/>
    <property type="match status" value="1"/>
</dbReference>
<dbReference type="OrthoDB" id="3051745at2759"/>
<sequence>MDERHFSRHFPPELEHKILSLLGQLDLTRAALVCRRFRDMSESSLFRHIASWSVHLDEKGRAVKKYNWHRAVFRILDDVALGRHVRFFEVSVTQISRTAEPGRARPLNSYDLHTLWSSMPGLIALSVNGWMPNGQDLGLQNIDFPRLQRLRLDRADLGVEFLQRHLPRLKQLRVQGFTNIPVDCDLTVGTLVHYEGPYLLLVQLLPDGAPTHSLESCRLVGEFGSGIPPTLAPLARYQNLRYLSICPYGADRAMILEMIRDCPPFTSVTSLYLDFDNQEDLDIVPASTDPPWSQLMRPFPAAIYIVLSVDMEYNVVRERGLAWAKEISETCEDATVIVLSDFGFKRAGPSFDWVADDDAEDAIDASLNPPVVHPVPR</sequence>
<evidence type="ECO:0000259" key="1">
    <source>
        <dbReference type="PROSITE" id="PS50181"/>
    </source>
</evidence>
<dbReference type="InterPro" id="IPR032675">
    <property type="entry name" value="LRR_dom_sf"/>
</dbReference>
<dbReference type="Gene3D" id="3.80.10.10">
    <property type="entry name" value="Ribonuclease Inhibitor"/>
    <property type="match status" value="1"/>
</dbReference>
<reference evidence="2 3" key="1">
    <citation type="journal article" date="2016" name="Mol. Biol. Evol.">
        <title>Comparative Genomics of Early-Diverging Mushroom-Forming Fungi Provides Insights into the Origins of Lignocellulose Decay Capabilities.</title>
        <authorList>
            <person name="Nagy L.G."/>
            <person name="Riley R."/>
            <person name="Tritt A."/>
            <person name="Adam C."/>
            <person name="Daum C."/>
            <person name="Floudas D."/>
            <person name="Sun H."/>
            <person name="Yadav J.S."/>
            <person name="Pangilinan J."/>
            <person name="Larsson K.H."/>
            <person name="Matsuura K."/>
            <person name="Barry K."/>
            <person name="Labutti K."/>
            <person name="Kuo R."/>
            <person name="Ohm R.A."/>
            <person name="Bhattacharya S.S."/>
            <person name="Shirouzu T."/>
            <person name="Yoshinaga Y."/>
            <person name="Martin F.M."/>
            <person name="Grigoriev I.V."/>
            <person name="Hibbett D.S."/>
        </authorList>
    </citation>
    <scope>NUCLEOTIDE SEQUENCE [LARGE SCALE GENOMIC DNA]</scope>
    <source>
        <strain evidence="2 3">HHB12029</strain>
    </source>
</reference>